<reference evidence="1 2" key="1">
    <citation type="submission" date="2022-06" db="EMBL/GenBank/DDBJ databases">
        <title>Roseomonas CN29.</title>
        <authorList>
            <person name="Cheng Y."/>
            <person name="He X."/>
        </authorList>
    </citation>
    <scope>NUCLEOTIDE SEQUENCE [LARGE SCALE GENOMIC DNA]</scope>
    <source>
        <strain evidence="1 2">CN29</strain>
    </source>
</reference>
<accession>A0ABT1X267</accession>
<name>A0ABT1X267_9PROT</name>
<evidence type="ECO:0000313" key="1">
    <source>
        <dbReference type="EMBL" id="MCR0982190.1"/>
    </source>
</evidence>
<evidence type="ECO:0000313" key="2">
    <source>
        <dbReference type="Proteomes" id="UP001524642"/>
    </source>
</evidence>
<dbReference type="RefSeq" id="WP_257715865.1">
    <property type="nucleotide sequence ID" value="NZ_JANJOU010000006.1"/>
</dbReference>
<sequence length="97" mass="10423">MSSQVELAASAASEDQEVRLLVLEMTVAAIAARLPQVDFEEVVSMLVFVAKSSEAAAGEITDLPEGSPRLHDASHFATMMLDRIAASRRSPRTSGRH</sequence>
<organism evidence="1 2">
    <name type="scientific">Roseomonas populi</name>
    <dbReference type="NCBI Taxonomy" id="3121582"/>
    <lineage>
        <taxon>Bacteria</taxon>
        <taxon>Pseudomonadati</taxon>
        <taxon>Pseudomonadota</taxon>
        <taxon>Alphaproteobacteria</taxon>
        <taxon>Acetobacterales</taxon>
        <taxon>Roseomonadaceae</taxon>
        <taxon>Roseomonas</taxon>
    </lineage>
</organism>
<comment type="caution">
    <text evidence="1">The sequence shown here is derived from an EMBL/GenBank/DDBJ whole genome shotgun (WGS) entry which is preliminary data.</text>
</comment>
<dbReference type="EMBL" id="JANJOU010000006">
    <property type="protein sequence ID" value="MCR0982190.1"/>
    <property type="molecule type" value="Genomic_DNA"/>
</dbReference>
<proteinExistence type="predicted"/>
<keyword evidence="2" id="KW-1185">Reference proteome</keyword>
<gene>
    <name evidence="1" type="ORF">NRP21_09040</name>
</gene>
<protein>
    <submittedName>
        <fullName evidence="1">Uncharacterized protein</fullName>
    </submittedName>
</protein>
<dbReference type="Proteomes" id="UP001524642">
    <property type="component" value="Unassembled WGS sequence"/>
</dbReference>